<dbReference type="InterPro" id="IPR007801">
    <property type="entry name" value="MbnB/TglH/ChrH"/>
</dbReference>
<evidence type="ECO:0000259" key="7">
    <source>
        <dbReference type="Pfam" id="PF09836"/>
    </source>
</evidence>
<dbReference type="Gene3D" id="1.10.150.690">
    <property type="entry name" value="DUF2063"/>
    <property type="match status" value="1"/>
</dbReference>
<dbReference type="Pfam" id="PF05114">
    <property type="entry name" value="MbnB_TglH_ChrH"/>
    <property type="match status" value="1"/>
</dbReference>
<organism evidence="8 9">
    <name type="scientific">Beauveria bassiana D1-5</name>
    <dbReference type="NCBI Taxonomy" id="1245745"/>
    <lineage>
        <taxon>Eukaryota</taxon>
        <taxon>Fungi</taxon>
        <taxon>Dikarya</taxon>
        <taxon>Ascomycota</taxon>
        <taxon>Pezizomycotina</taxon>
        <taxon>Sordariomycetes</taxon>
        <taxon>Hypocreomycetidae</taxon>
        <taxon>Hypocreales</taxon>
        <taxon>Cordycipitaceae</taxon>
        <taxon>Beauveria</taxon>
    </lineage>
</organism>
<keyword evidence="2 5" id="KW-0812">Transmembrane</keyword>
<dbReference type="InterPro" id="IPR036237">
    <property type="entry name" value="Xyl_isomerase-like_sf"/>
</dbReference>
<dbReference type="InterPro" id="IPR018640">
    <property type="entry name" value="DUF2063"/>
</dbReference>
<evidence type="ECO:0000256" key="2">
    <source>
        <dbReference type="ARBA" id="ARBA00022692"/>
    </source>
</evidence>
<dbReference type="GO" id="GO:0016020">
    <property type="term" value="C:membrane"/>
    <property type="evidence" value="ECO:0007669"/>
    <property type="project" value="UniProtKB-SubCell"/>
</dbReference>
<evidence type="ECO:0000256" key="1">
    <source>
        <dbReference type="ARBA" id="ARBA00004141"/>
    </source>
</evidence>
<proteinExistence type="predicted"/>
<feature type="signal peptide" evidence="6">
    <location>
        <begin position="1"/>
        <end position="22"/>
    </location>
</feature>
<gene>
    <name evidence="8" type="ORF">BBAD15_g3050</name>
</gene>
<dbReference type="PANTHER" id="PTHR42194:SF1">
    <property type="entry name" value="UPF0276 PROTEIN HI_1600"/>
    <property type="match status" value="1"/>
</dbReference>
<dbReference type="InterPro" id="IPR044922">
    <property type="entry name" value="DUF2063_N_sf"/>
</dbReference>
<accession>A0A0A2VYJ3</accession>
<comment type="caution">
    <text evidence="8">The sequence shown here is derived from an EMBL/GenBank/DDBJ whole genome shotgun (WGS) entry which is preliminary data.</text>
</comment>
<keyword evidence="4 5" id="KW-0472">Membrane</keyword>
<feature type="transmembrane region" description="Helical" evidence="5">
    <location>
        <begin position="686"/>
        <end position="705"/>
    </location>
</feature>
<dbReference type="Pfam" id="PF10048">
    <property type="entry name" value="DUF2282"/>
    <property type="match status" value="1"/>
</dbReference>
<dbReference type="HOGENOM" id="CLU_385857_0_0_1"/>
<feature type="transmembrane region" description="Helical" evidence="5">
    <location>
        <begin position="593"/>
        <end position="612"/>
    </location>
</feature>
<dbReference type="Pfam" id="PF09836">
    <property type="entry name" value="DUF2063"/>
    <property type="match status" value="1"/>
</dbReference>
<sequence length="716" mass="78523">MNRIAMSAIALSLVSFSAASFAAELTGPNLERCFGIAKAADNDCKAGAGTTCAGTSKVDYQKNAYKMVPAGTCTAIQTPNGHGSLTEGAGLGLKPEHYADAWASPSTLWFEVHSENYLMAGGPRREWLAAIRQQHQISLHGVSLSLASDAPPDAQLLSQLRALVTDLKPALVSEHLAWSRWNGIYYPDLLPVPRTTRLMHRLVDNITRTQDALGCQISLENPTHYLQMPEHEWEEIEFLDEVSRRSGCGLLLDLNNVWLSAHNLGFEATTWLSRFPVERVTEIHLAGFSVDEGGSSLLIDSHDQSISEERVAGRAAARSAHHRHNGSRRMSTQLSRYHEAFIGLLYGEARPELSHLQPQPGLAVYRNGVIKACVDALEANFPSVSRLTGSDFFREMARGYALERPPHGGELVRYGDAFPTFISAYPPARELPYLSAVAELDKLWLDVFCAPASAPLDVHALANTAADSLGTTSLRLRDSVRWYWHPTLPVFTLWAFNREQKAAPETIHWQGEGALLVRRQRHIFADPLSQGGSAFLTACGQGATLDQASEQALVAEPTLALGPFFSHLLSSGGGCSLWNRLWGRIQRGIGDNVLLLVARVGIAAVFFLSGRTKVTGFMTLKPSTYELFRTEYALPLIPYDIAAHLATLAEHTFPVLLVLGLLSRFAAAGLLFMTLVIEIFVYPDAWPTHLIWGGLLLLIIARGAGRWSLDRVLKLA</sequence>
<protein>
    <recommendedName>
        <fullName evidence="7">Putative DNA-binding domain-containing protein</fullName>
    </recommendedName>
</protein>
<dbReference type="SUPFAM" id="SSF51658">
    <property type="entry name" value="Xylose isomerase-like"/>
    <property type="match status" value="1"/>
</dbReference>
<dbReference type="NCBIfam" id="NF003818">
    <property type="entry name" value="PRK05409.1"/>
    <property type="match status" value="1"/>
</dbReference>
<name>A0A0A2VYJ3_BEABA</name>
<evidence type="ECO:0000313" key="8">
    <source>
        <dbReference type="EMBL" id="KGQ11220.1"/>
    </source>
</evidence>
<evidence type="ECO:0000256" key="4">
    <source>
        <dbReference type="ARBA" id="ARBA00023136"/>
    </source>
</evidence>
<reference evidence="8 9" key="1">
    <citation type="submission" date="2012-10" db="EMBL/GenBank/DDBJ databases">
        <title>Genome sequencing and analysis of entomopathogenic fungi Beauveria bassiana D1-5.</title>
        <authorList>
            <person name="Li Q."/>
            <person name="Wang L."/>
            <person name="Zhang Z."/>
            <person name="Wang Q."/>
            <person name="Ren J."/>
            <person name="Wang M."/>
            <person name="Xu W."/>
            <person name="Wang J."/>
            <person name="Lu Y."/>
            <person name="Du Q."/>
            <person name="Sun Z."/>
        </authorList>
    </citation>
    <scope>NUCLEOTIDE SEQUENCE [LARGE SCALE GENOMIC DNA]</scope>
    <source>
        <strain evidence="8 9">D1-5</strain>
    </source>
</reference>
<evidence type="ECO:0000313" key="9">
    <source>
        <dbReference type="Proteomes" id="UP000030106"/>
    </source>
</evidence>
<comment type="subcellular location">
    <subcellularLocation>
        <location evidence="1">Membrane</location>
        <topology evidence="1">Multi-pass membrane protein</topology>
    </subcellularLocation>
</comment>
<dbReference type="Pfam" id="PF07681">
    <property type="entry name" value="DoxX"/>
    <property type="match status" value="1"/>
</dbReference>
<dbReference type="InterPro" id="IPR032808">
    <property type="entry name" value="DoxX"/>
</dbReference>
<dbReference type="Proteomes" id="UP000030106">
    <property type="component" value="Unassembled WGS sequence"/>
</dbReference>
<keyword evidence="6" id="KW-0732">Signal</keyword>
<feature type="transmembrane region" description="Helical" evidence="5">
    <location>
        <begin position="656"/>
        <end position="680"/>
    </location>
</feature>
<dbReference type="AlphaFoldDB" id="A0A0A2VYJ3"/>
<dbReference type="InterPro" id="IPR018740">
    <property type="entry name" value="DUF2282_membr"/>
</dbReference>
<keyword evidence="3 5" id="KW-1133">Transmembrane helix</keyword>
<dbReference type="EMBL" id="ANFO01000232">
    <property type="protein sequence ID" value="KGQ11220.1"/>
    <property type="molecule type" value="Genomic_DNA"/>
</dbReference>
<evidence type="ECO:0000256" key="5">
    <source>
        <dbReference type="SAM" id="Phobius"/>
    </source>
</evidence>
<dbReference type="Gene3D" id="3.20.20.150">
    <property type="entry name" value="Divalent-metal-dependent TIM barrel enzymes"/>
    <property type="match status" value="1"/>
</dbReference>
<evidence type="ECO:0000256" key="3">
    <source>
        <dbReference type="ARBA" id="ARBA00022989"/>
    </source>
</evidence>
<feature type="chain" id="PRO_5001996155" description="Putative DNA-binding domain-containing protein" evidence="6">
    <location>
        <begin position="23"/>
        <end position="716"/>
    </location>
</feature>
<dbReference type="PANTHER" id="PTHR42194">
    <property type="entry name" value="UPF0276 PROTEIN HI_1600"/>
    <property type="match status" value="1"/>
</dbReference>
<evidence type="ECO:0000256" key="6">
    <source>
        <dbReference type="SAM" id="SignalP"/>
    </source>
</evidence>
<feature type="domain" description="Putative DNA-binding" evidence="7">
    <location>
        <begin position="339"/>
        <end position="422"/>
    </location>
</feature>